<evidence type="ECO:0000313" key="3">
    <source>
        <dbReference type="Proteomes" id="UP000837857"/>
    </source>
</evidence>
<organism evidence="2 3">
    <name type="scientific">Iphiclides podalirius</name>
    <name type="common">scarce swallowtail</name>
    <dbReference type="NCBI Taxonomy" id="110791"/>
    <lineage>
        <taxon>Eukaryota</taxon>
        <taxon>Metazoa</taxon>
        <taxon>Ecdysozoa</taxon>
        <taxon>Arthropoda</taxon>
        <taxon>Hexapoda</taxon>
        <taxon>Insecta</taxon>
        <taxon>Pterygota</taxon>
        <taxon>Neoptera</taxon>
        <taxon>Endopterygota</taxon>
        <taxon>Lepidoptera</taxon>
        <taxon>Glossata</taxon>
        <taxon>Ditrysia</taxon>
        <taxon>Papilionoidea</taxon>
        <taxon>Papilionidae</taxon>
        <taxon>Papilioninae</taxon>
        <taxon>Iphiclides</taxon>
    </lineage>
</organism>
<name>A0ABN8HLC1_9NEOP</name>
<dbReference type="EMBL" id="OW152813">
    <property type="protein sequence ID" value="CAH2035772.1"/>
    <property type="molecule type" value="Genomic_DNA"/>
</dbReference>
<feature type="compositionally biased region" description="Basic and acidic residues" evidence="1">
    <location>
        <begin position="99"/>
        <end position="110"/>
    </location>
</feature>
<protein>
    <submittedName>
        <fullName evidence="2">Uncharacterized protein</fullName>
    </submittedName>
</protein>
<reference evidence="2" key="1">
    <citation type="submission" date="2022-03" db="EMBL/GenBank/DDBJ databases">
        <authorList>
            <person name="Martin H S."/>
        </authorList>
    </citation>
    <scope>NUCLEOTIDE SEQUENCE</scope>
</reference>
<sequence length="139" mass="15809">MRRVSVYKYERRSIAHLLAPRELHPIRSRRVYRSRRLEAHHSSRAAGPLSYWCSENASPSLSAGGISLYRQQVAAACSDRATESGARGYHSNRGPHPFHPPERLRKDRPSKNSCNIKKKSRSINSSPTHIENSEYTASR</sequence>
<evidence type="ECO:0000256" key="1">
    <source>
        <dbReference type="SAM" id="MobiDB-lite"/>
    </source>
</evidence>
<evidence type="ECO:0000313" key="2">
    <source>
        <dbReference type="EMBL" id="CAH2035772.1"/>
    </source>
</evidence>
<feature type="region of interest" description="Disordered" evidence="1">
    <location>
        <begin position="79"/>
        <end position="139"/>
    </location>
</feature>
<feature type="non-terminal residue" evidence="2">
    <location>
        <position position="1"/>
    </location>
</feature>
<proteinExistence type="predicted"/>
<dbReference type="Proteomes" id="UP000837857">
    <property type="component" value="Chromosome 1"/>
</dbReference>
<gene>
    <name evidence="2" type="ORF">IPOD504_LOCUS696</name>
</gene>
<keyword evidence="3" id="KW-1185">Reference proteome</keyword>
<feature type="compositionally biased region" description="Polar residues" evidence="1">
    <location>
        <begin position="127"/>
        <end position="139"/>
    </location>
</feature>
<accession>A0ABN8HLC1</accession>